<proteinExistence type="predicted"/>
<protein>
    <submittedName>
        <fullName evidence="2">Uncharacterized protein</fullName>
    </submittedName>
</protein>
<evidence type="ECO:0000256" key="1">
    <source>
        <dbReference type="SAM" id="MobiDB-lite"/>
    </source>
</evidence>
<evidence type="ECO:0000313" key="2">
    <source>
        <dbReference type="EMBL" id="MBX69347.1"/>
    </source>
</evidence>
<feature type="region of interest" description="Disordered" evidence="1">
    <location>
        <begin position="1"/>
        <end position="23"/>
    </location>
</feature>
<accession>A0A2P2QQV3</accession>
<dbReference type="AlphaFoldDB" id="A0A2P2QQV3"/>
<organism evidence="2">
    <name type="scientific">Rhizophora mucronata</name>
    <name type="common">Asiatic mangrove</name>
    <dbReference type="NCBI Taxonomy" id="61149"/>
    <lineage>
        <taxon>Eukaryota</taxon>
        <taxon>Viridiplantae</taxon>
        <taxon>Streptophyta</taxon>
        <taxon>Embryophyta</taxon>
        <taxon>Tracheophyta</taxon>
        <taxon>Spermatophyta</taxon>
        <taxon>Magnoliopsida</taxon>
        <taxon>eudicotyledons</taxon>
        <taxon>Gunneridae</taxon>
        <taxon>Pentapetalae</taxon>
        <taxon>rosids</taxon>
        <taxon>fabids</taxon>
        <taxon>Malpighiales</taxon>
        <taxon>Rhizophoraceae</taxon>
        <taxon>Rhizophora</taxon>
    </lineage>
</organism>
<reference evidence="2" key="1">
    <citation type="submission" date="2018-02" db="EMBL/GenBank/DDBJ databases">
        <title>Rhizophora mucronata_Transcriptome.</title>
        <authorList>
            <person name="Meera S.P."/>
            <person name="Sreeshan A."/>
            <person name="Augustine A."/>
        </authorList>
    </citation>
    <scope>NUCLEOTIDE SEQUENCE</scope>
    <source>
        <tissue evidence="2">Leaf</tissue>
    </source>
</reference>
<name>A0A2P2QQV3_RHIMU</name>
<dbReference type="EMBL" id="GGEC01088863">
    <property type="protein sequence ID" value="MBX69347.1"/>
    <property type="molecule type" value="Transcribed_RNA"/>
</dbReference>
<sequence length="23" mass="2740">MSKNKTFDIQNKPFLTRSQNITK</sequence>